<feature type="domain" description="Ion transport" evidence="19">
    <location>
        <begin position="509"/>
        <end position="784"/>
    </location>
</feature>
<dbReference type="InterPro" id="IPR014873">
    <property type="entry name" value="VDCC_a1su_IQ"/>
</dbReference>
<gene>
    <name evidence="22" type="ORF">GSOID_T00031208001</name>
</gene>
<proteinExistence type="inferred from homology"/>
<dbReference type="GO" id="GO:0007268">
    <property type="term" value="P:chemical synaptic transmission"/>
    <property type="evidence" value="ECO:0007669"/>
    <property type="project" value="TreeGrafter"/>
</dbReference>
<keyword evidence="2" id="KW-0813">Transport</keyword>
<dbReference type="Pfam" id="PF08763">
    <property type="entry name" value="Ca_chan_IQ"/>
    <property type="match status" value="1"/>
</dbReference>
<dbReference type="GO" id="GO:0005891">
    <property type="term" value="C:voltage-gated calcium channel complex"/>
    <property type="evidence" value="ECO:0007669"/>
    <property type="project" value="InterPro"/>
</dbReference>
<feature type="domain" description="Ion transport" evidence="19">
    <location>
        <begin position="206"/>
        <end position="442"/>
    </location>
</feature>
<evidence type="ECO:0000256" key="18">
    <source>
        <dbReference type="SAM" id="Phobius"/>
    </source>
</evidence>
<organism evidence="22">
    <name type="scientific">Oikopleura dioica</name>
    <name type="common">Tunicate</name>
    <dbReference type="NCBI Taxonomy" id="34765"/>
    <lineage>
        <taxon>Eukaryota</taxon>
        <taxon>Metazoa</taxon>
        <taxon>Chordata</taxon>
        <taxon>Tunicata</taxon>
        <taxon>Appendicularia</taxon>
        <taxon>Copelata</taxon>
        <taxon>Oikopleuridae</taxon>
        <taxon>Oikopleura</taxon>
    </lineage>
</organism>
<dbReference type="Pfam" id="PF00520">
    <property type="entry name" value="Ion_trans"/>
    <property type="match status" value="4"/>
</dbReference>
<dbReference type="Gene3D" id="1.10.287.70">
    <property type="match status" value="4"/>
</dbReference>
<evidence type="ECO:0000256" key="15">
    <source>
        <dbReference type="ARBA" id="ARBA00023303"/>
    </source>
</evidence>
<dbReference type="GO" id="GO:0098703">
    <property type="term" value="P:calcium ion import across plasma membrane"/>
    <property type="evidence" value="ECO:0007669"/>
    <property type="project" value="TreeGrafter"/>
</dbReference>
<keyword evidence="8" id="KW-0677">Repeat</keyword>
<dbReference type="Proteomes" id="UP000011014">
    <property type="component" value="Unassembled WGS sequence"/>
</dbReference>
<evidence type="ECO:0000256" key="2">
    <source>
        <dbReference type="ARBA" id="ARBA00022448"/>
    </source>
</evidence>
<accession>E4YQH8</accession>
<evidence type="ECO:0000256" key="16">
    <source>
        <dbReference type="PIRSR" id="PIRSR602077-1"/>
    </source>
</evidence>
<evidence type="ECO:0000259" key="19">
    <source>
        <dbReference type="Pfam" id="PF00520"/>
    </source>
</evidence>
<keyword evidence="14" id="KW-0325">Glycoprotein</keyword>
<feature type="transmembrane region" description="Helical" evidence="18">
    <location>
        <begin position="238"/>
        <end position="258"/>
    </location>
</feature>
<feature type="domain" description="Ion transport" evidence="19">
    <location>
        <begin position="832"/>
        <end position="1082"/>
    </location>
</feature>
<dbReference type="Gene3D" id="6.10.250.2500">
    <property type="match status" value="1"/>
</dbReference>
<feature type="domain" description="Voltage-dependent calcium channel alpha-1 subunit IQ" evidence="20">
    <location>
        <begin position="1155"/>
        <end position="1239"/>
    </location>
</feature>
<feature type="domain" description="Voltage-dependent L-type calcium channel IQ-associated" evidence="21">
    <location>
        <begin position="1093"/>
        <end position="1145"/>
    </location>
</feature>
<feature type="transmembrane region" description="Helical" evidence="18">
    <location>
        <begin position="863"/>
        <end position="884"/>
    </location>
</feature>
<keyword evidence="10 17" id="KW-0851">Voltage-gated channel</keyword>
<evidence type="ECO:0008006" key="23">
    <source>
        <dbReference type="Google" id="ProtNLM"/>
    </source>
</evidence>
<keyword evidence="6 18" id="KW-0812">Transmembrane</keyword>
<dbReference type="Gene3D" id="1.10.238.10">
    <property type="entry name" value="EF-hand"/>
    <property type="match status" value="1"/>
</dbReference>
<feature type="domain" description="Ion transport" evidence="19">
    <location>
        <begin position="16"/>
        <end position="96"/>
    </location>
</feature>
<evidence type="ECO:0000256" key="6">
    <source>
        <dbReference type="ARBA" id="ARBA00022692"/>
    </source>
</evidence>
<keyword evidence="12" id="KW-0406">Ion transport</keyword>
<evidence type="ECO:0000256" key="12">
    <source>
        <dbReference type="ARBA" id="ARBA00023065"/>
    </source>
</evidence>
<dbReference type="InterPro" id="IPR031649">
    <property type="entry name" value="GPHH_dom"/>
</dbReference>
<dbReference type="InterPro" id="IPR002077">
    <property type="entry name" value="VDCCAlpha1"/>
</dbReference>
<feature type="transmembrane region" description="Helical" evidence="18">
    <location>
        <begin position="64"/>
        <end position="86"/>
    </location>
</feature>
<protein>
    <recommendedName>
        <fullName evidence="23">Voltage-dependent calcium channel alpha-1 subunit IQ domain-containing protein</fullName>
    </recommendedName>
</protein>
<dbReference type="InterPro" id="IPR005821">
    <property type="entry name" value="Ion_trans_dom"/>
</dbReference>
<dbReference type="GO" id="GO:0046872">
    <property type="term" value="F:metal ion binding"/>
    <property type="evidence" value="ECO:0007669"/>
    <property type="project" value="UniProtKB-KW"/>
</dbReference>
<evidence type="ECO:0000256" key="7">
    <source>
        <dbReference type="ARBA" id="ARBA00022723"/>
    </source>
</evidence>
<keyword evidence="7 16" id="KW-0479">Metal-binding</keyword>
<dbReference type="FunFam" id="1.10.287.70:FF:000007">
    <property type="entry name" value="Voltage-dependent L-type calcium channel subunit alpha"/>
    <property type="match status" value="1"/>
</dbReference>
<dbReference type="InterPro" id="IPR050599">
    <property type="entry name" value="VDCC_alpha-1_subunit"/>
</dbReference>
<dbReference type="EMBL" id="FN655045">
    <property type="protein sequence ID" value="CBY37723.1"/>
    <property type="molecule type" value="Genomic_DNA"/>
</dbReference>
<feature type="transmembrane region" description="Helical" evidence="18">
    <location>
        <begin position="1047"/>
        <end position="1072"/>
    </location>
</feature>
<feature type="transmembrane region" description="Helical" evidence="18">
    <location>
        <begin position="264"/>
        <end position="283"/>
    </location>
</feature>
<dbReference type="Gene3D" id="1.20.120.350">
    <property type="entry name" value="Voltage-gated potassium channels. Chain C"/>
    <property type="match status" value="3"/>
</dbReference>
<feature type="transmembrane region" description="Helical" evidence="18">
    <location>
        <begin position="330"/>
        <end position="352"/>
    </location>
</feature>
<feature type="transmembrane region" description="Helical" evidence="18">
    <location>
        <begin position="412"/>
        <end position="434"/>
    </location>
</feature>
<feature type="transmembrane region" description="Helical" evidence="18">
    <location>
        <begin position="632"/>
        <end position="656"/>
    </location>
</feature>
<evidence type="ECO:0000256" key="9">
    <source>
        <dbReference type="ARBA" id="ARBA00022837"/>
    </source>
</evidence>
<dbReference type="PANTHER" id="PTHR45628">
    <property type="entry name" value="VOLTAGE-DEPENDENT CALCIUM CHANNEL TYPE A SUBUNIT ALPHA-1"/>
    <property type="match status" value="1"/>
</dbReference>
<comment type="similarity">
    <text evidence="17">Belongs to the calcium channel alpha-1 subunit (TC 1.A.1.11) family.</text>
</comment>
<keyword evidence="9 16" id="KW-0106">Calcium</keyword>
<keyword evidence="11 18" id="KW-1133">Transmembrane helix</keyword>
<evidence type="ECO:0000256" key="11">
    <source>
        <dbReference type="ARBA" id="ARBA00022989"/>
    </source>
</evidence>
<evidence type="ECO:0000256" key="1">
    <source>
        <dbReference type="ARBA" id="ARBA00004141"/>
    </source>
</evidence>
<feature type="transmembrane region" description="Helical" evidence="18">
    <location>
        <begin position="510"/>
        <end position="527"/>
    </location>
</feature>
<evidence type="ECO:0000256" key="13">
    <source>
        <dbReference type="ARBA" id="ARBA00023136"/>
    </source>
</evidence>
<reference evidence="22" key="1">
    <citation type="journal article" date="2010" name="Science">
        <title>Plasticity of animal genome architecture unmasked by rapid evolution of a pelagic tunicate.</title>
        <authorList>
            <person name="Denoeud F."/>
            <person name="Henriet S."/>
            <person name="Mungpakdee S."/>
            <person name="Aury J.M."/>
            <person name="Da Silva C."/>
            <person name="Brinkmann H."/>
            <person name="Mikhaleva J."/>
            <person name="Olsen L.C."/>
            <person name="Jubin C."/>
            <person name="Canestro C."/>
            <person name="Bouquet J.M."/>
            <person name="Danks G."/>
            <person name="Poulain J."/>
            <person name="Campsteijn C."/>
            <person name="Adamski M."/>
            <person name="Cross I."/>
            <person name="Yadetie F."/>
            <person name="Muffato M."/>
            <person name="Louis A."/>
            <person name="Butcher S."/>
            <person name="Tsagkogeorga G."/>
            <person name="Konrad A."/>
            <person name="Singh S."/>
            <person name="Jensen M.F."/>
            <person name="Cong E.H."/>
            <person name="Eikeseth-Otteraa H."/>
            <person name="Noel B."/>
            <person name="Anthouard V."/>
            <person name="Porcel B.M."/>
            <person name="Kachouri-Lafond R."/>
            <person name="Nishino A."/>
            <person name="Ugolini M."/>
            <person name="Chourrout P."/>
            <person name="Nishida H."/>
            <person name="Aasland R."/>
            <person name="Huzurbazar S."/>
            <person name="Westhof E."/>
            <person name="Delsuc F."/>
            <person name="Lehrach H."/>
            <person name="Reinhardt R."/>
            <person name="Weissenbach J."/>
            <person name="Roy S.W."/>
            <person name="Artiguenave F."/>
            <person name="Postlethwait J.H."/>
            <person name="Manak J.R."/>
            <person name="Thompson E.M."/>
            <person name="Jaillon O."/>
            <person name="Du Pasquier L."/>
            <person name="Boudinot P."/>
            <person name="Liberles D.A."/>
            <person name="Volff J.N."/>
            <person name="Philippe H."/>
            <person name="Lenhard B."/>
            <person name="Roest Crollius H."/>
            <person name="Wincker P."/>
            <person name="Chourrout D."/>
        </authorList>
    </citation>
    <scope>NUCLEOTIDE SEQUENCE [LARGE SCALE GENOMIC DNA]</scope>
</reference>
<evidence type="ECO:0000313" key="22">
    <source>
        <dbReference type="EMBL" id="CBY37723.1"/>
    </source>
</evidence>
<feature type="transmembrane region" description="Helical" evidence="18">
    <location>
        <begin position="29"/>
        <end position="52"/>
    </location>
</feature>
<dbReference type="PRINTS" id="PR00167">
    <property type="entry name" value="CACHANNEL"/>
</dbReference>
<feature type="transmembrane region" description="Helical" evidence="18">
    <location>
        <begin position="577"/>
        <end position="596"/>
    </location>
</feature>
<feature type="binding site" evidence="16">
    <location>
        <position position="43"/>
    </location>
    <ligand>
        <name>Ca(2+)</name>
        <dbReference type="ChEBI" id="CHEBI:29108"/>
    </ligand>
</feature>
<dbReference type="Pfam" id="PF16905">
    <property type="entry name" value="GPHH"/>
    <property type="match status" value="1"/>
</dbReference>
<name>E4YQH8_OIKDI</name>
<evidence type="ECO:0000259" key="21">
    <source>
        <dbReference type="Pfam" id="PF16905"/>
    </source>
</evidence>
<keyword evidence="13 18" id="KW-0472">Membrane</keyword>
<sequence length="1351" mass="154124">MSTGGNFTCFSCEIDDVGPFDGIVNFDDVLFGMLTVFQILTLESWTGILYLSNDGTTNGNALNSVIFVLMVVIGALFMLNLVIGVLSGEFSKERERVEKRNAYLAMREDKEVNSAMNGYLRWIQEGEQHEEDAEDEVIEDEDDLEEKETWGAKIERGVEAFRRGRKMGSRIKIVVRNLCKICNANFKIPKFRPFFRAQIRGLVRTQFWFWLILSLVLLNTLLRCSIHHNMAAWYANLLSKLEITFLVFFTIELLLKWFGLGSEVYFQSYFNIFDMIVIALSWLDYVIKMFFVEFSLGISILRALRLLKAFKVTPVWKDLSNLVVSLMSSVKSILALIFLLFLMLMVFALLGMQLFGGQSNFPDGIPNQNFDRFFPAFLTVFQVLTGEDWVSIMHTSINGMGGVDGGGFIYSVYYVIVTLIGNFVLLNVFLAIAVDNLANAAELSEDEGEVEEARKSMINRELDPIVVQNDTDEGDAAESVPPLIDDSSLFIFEKTNPIRVACSKVNSSPLFVNFILVIIGLSSLALAADDPIAKNKELVAVLYYADLVFTCVFIFETIVKIIALGFILHPGSFMRSIWNVLDIIVVVGAILGLVLVDGSDLGFIKTLRVFRVLRPLKSVQRLPKLQAVFNGFITSIVNVAPILSVYGLFMMIFSVVGMELFGGKFFFCSDQTKMTEADCTGYSIDDVDSLGHPISFSANEWLQHDFHFDNFPNAFLSLYVFSTGASWPDGLWNSIETTKVDRGPVKYSRMDYAIFYVVFIIVFPFFFVNVFIAFVILTFQSEGDDQLAEQCSLEKTVIQCIDYAINAKPISKYMPKNKKSYQFLIWKIVTNNYFDNFILLLIILNTVTLMIKHYSMSIEFEFMLSVTNVCFTTLFSIECTMKIFGFGPLNYFSDAWNLFDFVTVVGSLLDTSLVFLLPEDSNVNLAILRLFRAARLLKLLRQSENIRILLWTFMQSLKSLPYVCLLIFLLFFIYSIVGIQMFGNIKLDEETDINYRNNFQNFGMAMLLLFRVSTGDGWQGIMLSCLDAECDPATLKAGSTKRCGSNVAIPFFTTFIFLGSFIMLNLFVAVIMDQFEFLTKDSSVLGPHHLDKFAAAWSDNDPHATWKCKYTDVQNILTRLHPPLGMGDNAPQRLVYKRLIDMDCPLDEDGKVHFTTVLISMIRCSLDVYQISKEDSGIATFREKSKLDDEFREQVEKQWSQLSADRIDEIVPPEKMRNLKVLTLGKIYGILLMFEHWQVYEDRRDMIRKTKFELDKKKEIQNMIQRLKMYEAREKLVERGIELPVALPKTEEKHKFDTTKVNLSEEEVNKAESIFSKDDKNQLESKRRSRPSMIYVQGSIDQGTGQILLNF</sequence>
<evidence type="ECO:0000256" key="8">
    <source>
        <dbReference type="ARBA" id="ARBA00022737"/>
    </source>
</evidence>
<evidence type="ECO:0000256" key="14">
    <source>
        <dbReference type="ARBA" id="ARBA00023180"/>
    </source>
</evidence>
<dbReference type="SUPFAM" id="SSF81324">
    <property type="entry name" value="Voltage-gated potassium channels"/>
    <property type="match status" value="3"/>
</dbReference>
<feature type="transmembrane region" description="Helical" evidence="18">
    <location>
        <begin position="547"/>
        <end position="568"/>
    </location>
</feature>
<evidence type="ECO:0000256" key="3">
    <source>
        <dbReference type="ARBA" id="ARBA00022553"/>
    </source>
</evidence>
<dbReference type="FunFam" id="1.10.287.70:FF:000068">
    <property type="entry name" value="Voltage-dependent N-type calcium channel subunit alpha"/>
    <property type="match status" value="1"/>
</dbReference>
<comment type="subcellular location">
    <subcellularLocation>
        <location evidence="1 17">Membrane</location>
        <topology evidence="1 17">Multi-pass membrane protein</topology>
    </subcellularLocation>
</comment>
<feature type="transmembrane region" description="Helical" evidence="18">
    <location>
        <begin position="207"/>
        <end position="226"/>
    </location>
</feature>
<dbReference type="GO" id="GO:0098793">
    <property type="term" value="C:presynapse"/>
    <property type="evidence" value="ECO:0007669"/>
    <property type="project" value="UniProtKB-ARBA"/>
</dbReference>
<evidence type="ECO:0000256" key="17">
    <source>
        <dbReference type="RuleBase" id="RU003808"/>
    </source>
</evidence>
<evidence type="ECO:0000259" key="20">
    <source>
        <dbReference type="Pfam" id="PF08763"/>
    </source>
</evidence>
<keyword evidence="5 17" id="KW-0107">Calcium channel</keyword>
<keyword evidence="4 17" id="KW-0109">Calcium transport</keyword>
<feature type="transmembrane region" description="Helical" evidence="18">
    <location>
        <begin position="960"/>
        <end position="982"/>
    </location>
</feature>
<evidence type="ECO:0000256" key="4">
    <source>
        <dbReference type="ARBA" id="ARBA00022568"/>
    </source>
</evidence>
<evidence type="ECO:0000256" key="10">
    <source>
        <dbReference type="ARBA" id="ARBA00022882"/>
    </source>
</evidence>
<dbReference type="FunFam" id="1.10.287.70:FF:000107">
    <property type="entry name" value="Voltage-dependent L-type calcium channel subunit alpha"/>
    <property type="match status" value="1"/>
</dbReference>
<dbReference type="InterPro" id="IPR027359">
    <property type="entry name" value="Volt_channel_dom_sf"/>
</dbReference>
<dbReference type="PANTHER" id="PTHR45628:SF7">
    <property type="entry name" value="VOLTAGE-DEPENDENT CALCIUM CHANNEL TYPE A SUBUNIT ALPHA-1"/>
    <property type="match status" value="1"/>
</dbReference>
<feature type="transmembrane region" description="Helical" evidence="18">
    <location>
        <begin position="833"/>
        <end position="851"/>
    </location>
</feature>
<dbReference type="GO" id="GO:0008331">
    <property type="term" value="F:high voltage-gated calcium channel activity"/>
    <property type="evidence" value="ECO:0007669"/>
    <property type="project" value="TreeGrafter"/>
</dbReference>
<evidence type="ECO:0000256" key="5">
    <source>
        <dbReference type="ARBA" id="ARBA00022673"/>
    </source>
</evidence>
<keyword evidence="3" id="KW-0597">Phosphoprotein</keyword>
<keyword evidence="15" id="KW-0407">Ion channel</keyword>
<feature type="transmembrane region" description="Helical" evidence="18">
    <location>
        <begin position="752"/>
        <end position="777"/>
    </location>
</feature>
<feature type="binding site" evidence="16">
    <location>
        <position position="387"/>
    </location>
    <ligand>
        <name>Ca(2+)</name>
        <dbReference type="ChEBI" id="CHEBI:29108"/>
    </ligand>
</feature>
<dbReference type="FunFam" id="1.20.120.350:FF:000011">
    <property type="entry name" value="Voltage-dependent N-type calcium channel subunit alpha"/>
    <property type="match status" value="1"/>
</dbReference>